<comment type="caution">
    <text evidence="2">The sequence shown here is derived from an EMBL/GenBank/DDBJ whole genome shotgun (WGS) entry which is preliminary data.</text>
</comment>
<gene>
    <name evidence="2" type="ORF">DI551_01840</name>
</gene>
<keyword evidence="1" id="KW-0732">Signal</keyword>
<reference evidence="2 3" key="1">
    <citation type="submission" date="2017-08" db="EMBL/GenBank/DDBJ databases">
        <title>Infants hospitalized years apart are colonized by the same room-sourced microbial strains.</title>
        <authorList>
            <person name="Brooks B."/>
            <person name="Olm M.R."/>
            <person name="Firek B.A."/>
            <person name="Baker R."/>
            <person name="Thomas B.C."/>
            <person name="Morowitz M.J."/>
            <person name="Banfield J.F."/>
        </authorList>
    </citation>
    <scope>NUCLEOTIDE SEQUENCE [LARGE SCALE GENOMIC DNA]</scope>
    <source>
        <strain evidence="2">S2_005_002_R2_29</strain>
    </source>
</reference>
<evidence type="ECO:0000256" key="1">
    <source>
        <dbReference type="SAM" id="SignalP"/>
    </source>
</evidence>
<accession>A0A2W5N546</accession>
<dbReference type="InterPro" id="IPR010642">
    <property type="entry name" value="Invasion_prot_B"/>
</dbReference>
<evidence type="ECO:0000313" key="2">
    <source>
        <dbReference type="EMBL" id="PZQ48254.1"/>
    </source>
</evidence>
<organism evidence="2 3">
    <name type="scientific">Micavibrio aeruginosavorus</name>
    <dbReference type="NCBI Taxonomy" id="349221"/>
    <lineage>
        <taxon>Bacteria</taxon>
        <taxon>Pseudomonadati</taxon>
        <taxon>Bdellovibrionota</taxon>
        <taxon>Bdellovibrionia</taxon>
        <taxon>Bdellovibrionales</taxon>
        <taxon>Pseudobdellovibrionaceae</taxon>
        <taxon>Micavibrio</taxon>
    </lineage>
</organism>
<sequence>MIKRYVFPAVLLLLCFSPLSAQASDPTKLGDFGVWSAYVFDENGNKVCYMAAKPIKDEGKYSKRGDIAALITHRPGEGSKNVFSYMAGYGYKKGSDVALTVDGKKFTLFTQNDMAWAADSAADTALSAAIQKGSKMIVTGESGKGTKTKDTFSLKGSTKAFEAISKACGV</sequence>
<feature type="chain" id="PRO_5015839341" description="Invasion associated locus B family protein" evidence="1">
    <location>
        <begin position="24"/>
        <end position="170"/>
    </location>
</feature>
<protein>
    <recommendedName>
        <fullName evidence="4">Invasion associated locus B family protein</fullName>
    </recommendedName>
</protein>
<dbReference type="InterPro" id="IPR038696">
    <property type="entry name" value="IalB_sf"/>
</dbReference>
<feature type="signal peptide" evidence="1">
    <location>
        <begin position="1"/>
        <end position="23"/>
    </location>
</feature>
<evidence type="ECO:0008006" key="4">
    <source>
        <dbReference type="Google" id="ProtNLM"/>
    </source>
</evidence>
<name>A0A2W5N546_9BACT</name>
<proteinExistence type="predicted"/>
<dbReference type="AlphaFoldDB" id="A0A2W5N546"/>
<dbReference type="EMBL" id="QFQB01000006">
    <property type="protein sequence ID" value="PZQ48254.1"/>
    <property type="molecule type" value="Genomic_DNA"/>
</dbReference>
<dbReference type="Pfam" id="PF06776">
    <property type="entry name" value="IalB"/>
    <property type="match status" value="1"/>
</dbReference>
<dbReference type="Gene3D" id="2.60.40.1880">
    <property type="entry name" value="Invasion associated locus B (IalB) protein"/>
    <property type="match status" value="1"/>
</dbReference>
<dbReference type="Proteomes" id="UP000249417">
    <property type="component" value="Unassembled WGS sequence"/>
</dbReference>
<evidence type="ECO:0000313" key="3">
    <source>
        <dbReference type="Proteomes" id="UP000249417"/>
    </source>
</evidence>